<protein>
    <submittedName>
        <fullName evidence="2">2-hydroxy-6-oxonona-2,4-dienedioate hydrolase</fullName>
    </submittedName>
</protein>
<dbReference type="Pfam" id="PF00561">
    <property type="entry name" value="Abhydrolase_1"/>
    <property type="match status" value="1"/>
</dbReference>
<dbReference type="Gene3D" id="3.40.50.1820">
    <property type="entry name" value="alpha/beta hydrolase"/>
    <property type="match status" value="1"/>
</dbReference>
<accession>A0A420WJJ1</accession>
<organism evidence="2 3">
    <name type="scientific">Litorimonas taeanensis</name>
    <dbReference type="NCBI Taxonomy" id="568099"/>
    <lineage>
        <taxon>Bacteria</taxon>
        <taxon>Pseudomonadati</taxon>
        <taxon>Pseudomonadota</taxon>
        <taxon>Alphaproteobacteria</taxon>
        <taxon>Maricaulales</taxon>
        <taxon>Robiginitomaculaceae</taxon>
    </lineage>
</organism>
<dbReference type="RefSeq" id="WP_121098980.1">
    <property type="nucleotide sequence ID" value="NZ_RBII01000001.1"/>
</dbReference>
<dbReference type="GO" id="GO:0016020">
    <property type="term" value="C:membrane"/>
    <property type="evidence" value="ECO:0007669"/>
    <property type="project" value="TreeGrafter"/>
</dbReference>
<sequence length="285" mass="32352">MTIWHDLLGLEFQVKHVDAKGIKTRALIAGEGEDVIMMHGTSGHMEAFTRNIRSHVEAGFKCHSIDALGHGFTDKPDYNFEIHRYVEHVINYMDAMGIEKAHLAGESLGGWTAAILTLNHPERVRSLQLIAAGGTKANPAIMERLIKSTTAAVMEDDIDLTRKRLQLLMHDAADATEELVQTRYVIYHQPEFQKNLHNLLCLQNMEIRQRNMMTSEQLNKIKTPTLIVWGRNNPFGEVPEADKMHADIEGSRLELFDECGHWPQHERPELYNPLAIAFLKENSGK</sequence>
<gene>
    <name evidence="2" type="ORF">DES40_0491</name>
</gene>
<evidence type="ECO:0000259" key="1">
    <source>
        <dbReference type="Pfam" id="PF00561"/>
    </source>
</evidence>
<dbReference type="FunCoup" id="A0A420WJJ1">
    <property type="interactions" value="408"/>
</dbReference>
<dbReference type="OrthoDB" id="9804723at2"/>
<dbReference type="PANTHER" id="PTHR43798:SF33">
    <property type="entry name" value="HYDROLASE, PUTATIVE (AFU_ORTHOLOGUE AFUA_2G14860)-RELATED"/>
    <property type="match status" value="1"/>
</dbReference>
<dbReference type="InterPro" id="IPR000073">
    <property type="entry name" value="AB_hydrolase_1"/>
</dbReference>
<keyword evidence="2" id="KW-0378">Hydrolase</keyword>
<evidence type="ECO:0000313" key="2">
    <source>
        <dbReference type="EMBL" id="RKQ71180.1"/>
    </source>
</evidence>
<dbReference type="EMBL" id="RBII01000001">
    <property type="protein sequence ID" value="RKQ71180.1"/>
    <property type="molecule type" value="Genomic_DNA"/>
</dbReference>
<dbReference type="SUPFAM" id="SSF53474">
    <property type="entry name" value="alpha/beta-Hydrolases"/>
    <property type="match status" value="1"/>
</dbReference>
<comment type="caution">
    <text evidence="2">The sequence shown here is derived from an EMBL/GenBank/DDBJ whole genome shotgun (WGS) entry which is preliminary data.</text>
</comment>
<dbReference type="InterPro" id="IPR029058">
    <property type="entry name" value="AB_hydrolase_fold"/>
</dbReference>
<dbReference type="PANTHER" id="PTHR43798">
    <property type="entry name" value="MONOACYLGLYCEROL LIPASE"/>
    <property type="match status" value="1"/>
</dbReference>
<dbReference type="InParanoid" id="A0A420WJJ1"/>
<dbReference type="GO" id="GO:0016787">
    <property type="term" value="F:hydrolase activity"/>
    <property type="evidence" value="ECO:0007669"/>
    <property type="project" value="UniProtKB-KW"/>
</dbReference>
<evidence type="ECO:0000313" key="3">
    <source>
        <dbReference type="Proteomes" id="UP000282211"/>
    </source>
</evidence>
<proteinExistence type="predicted"/>
<feature type="domain" description="AB hydrolase-1" evidence="1">
    <location>
        <begin position="35"/>
        <end position="268"/>
    </location>
</feature>
<name>A0A420WJJ1_9PROT</name>
<keyword evidence="3" id="KW-1185">Reference proteome</keyword>
<dbReference type="Proteomes" id="UP000282211">
    <property type="component" value="Unassembled WGS sequence"/>
</dbReference>
<dbReference type="PRINTS" id="PR00111">
    <property type="entry name" value="ABHYDROLASE"/>
</dbReference>
<reference evidence="2 3" key="1">
    <citation type="submission" date="2018-10" db="EMBL/GenBank/DDBJ databases">
        <title>Genomic Encyclopedia of Type Strains, Phase IV (KMG-IV): sequencing the most valuable type-strain genomes for metagenomic binning, comparative biology and taxonomic classification.</title>
        <authorList>
            <person name="Goeker M."/>
        </authorList>
    </citation>
    <scope>NUCLEOTIDE SEQUENCE [LARGE SCALE GENOMIC DNA]</scope>
    <source>
        <strain evidence="2 3">DSM 22008</strain>
    </source>
</reference>
<dbReference type="InterPro" id="IPR050266">
    <property type="entry name" value="AB_hydrolase_sf"/>
</dbReference>
<dbReference type="AlphaFoldDB" id="A0A420WJJ1"/>